<reference evidence="7" key="2">
    <citation type="submission" date="2021-04" db="EMBL/GenBank/DDBJ databases">
        <authorList>
            <person name="Gilroy R."/>
        </authorList>
    </citation>
    <scope>NUCLEOTIDE SEQUENCE</scope>
    <source>
        <strain evidence="7">CHK169-11906</strain>
    </source>
</reference>
<feature type="active site" description="Proton acceptor" evidence="4">
    <location>
        <position position="214"/>
    </location>
</feature>
<dbReference type="PANTHER" id="PTHR14226:SF29">
    <property type="entry name" value="NEUROPATHY TARGET ESTERASE SWS"/>
    <property type="match status" value="1"/>
</dbReference>
<accession>A0A9D2L2L3</accession>
<dbReference type="SUPFAM" id="SSF52151">
    <property type="entry name" value="FabD/lysophospholipase-like"/>
    <property type="match status" value="1"/>
</dbReference>
<dbReference type="Gene3D" id="3.40.1090.10">
    <property type="entry name" value="Cytosolic phospholipase A2 catalytic domain"/>
    <property type="match status" value="2"/>
</dbReference>
<dbReference type="AlphaFoldDB" id="A0A9D2L2L3"/>
<evidence type="ECO:0000256" key="1">
    <source>
        <dbReference type="ARBA" id="ARBA00022801"/>
    </source>
</evidence>
<evidence type="ECO:0000313" key="8">
    <source>
        <dbReference type="Proteomes" id="UP000824259"/>
    </source>
</evidence>
<protein>
    <submittedName>
        <fullName evidence="7">Patatin-like phospholipase family protein</fullName>
    </submittedName>
</protein>
<dbReference type="InterPro" id="IPR002641">
    <property type="entry name" value="PNPLA_dom"/>
</dbReference>
<feature type="domain" description="PNPLA" evidence="6">
    <location>
        <begin position="26"/>
        <end position="227"/>
    </location>
</feature>
<dbReference type="Proteomes" id="UP000824259">
    <property type="component" value="Unassembled WGS sequence"/>
</dbReference>
<dbReference type="EMBL" id="DWYR01000011">
    <property type="protein sequence ID" value="HJA98751.1"/>
    <property type="molecule type" value="Genomic_DNA"/>
</dbReference>
<sequence>MKRRFLLFLTTALLFAASAGAQSVGVVMSGGGAKGLYHIGVLQALEENGIPIDYVSGTSMGSIIAGLYAAGYSPAEMREIVTKGDIRQWVSGRIDPNYVPYFQRATQTPAFFSIRLRLKEQPQDSNMARLQFPSHLFSSTQIDLVLAELFTPASTAAGGDFKQLMVPFLCVASDMNAREAVVFDKGDLGEAIRASMSIPLAFQPVKKDSMLLYDGGIHDNFPWKPLDKEFSPDFIIGSKCTSGNSIVTENSSIVDQAFMLAMGKTDYTLPEERSLMISHPINVNMLDFSNVEAIIEAGYKDALAQIPELKKRIKRVVTPAEAQARRDAFREKCPPLVFDHYEIEGLTPAQTTYVRNIMSLDRFITKPGQTMSFEDFRRNFFALMGNNDFSVEYPIIRYDSLRQSYSIELNMSTRPNSRVMIGGNISSTIFNQAFIGFDYHVIRRVSQRLFAGLYLGPIYSTGSIGGRTDLFYLKRPFAIDYSYNFVVKSFRHGYFGNLTPVDNVEQVKIGGNFLSLGISMPLTHNSLISLQGNGGVLGYRYYDTSPYGVNEDTDLTRFLFFGTKLELRRSTLDKILFPRKGSEVSLSGIYITGRERYKPFAPELGNPSFNTHREWFGARFKWDRYYDIPSCNWFSFGFNVEAVWTNHPSFLNPIATAISMPAYQPVLHSQMSYMPDYHAKSYLAGGLMPTFDLLPNFFLRTGFYAMLRDNRNMPGRMMQYISDVSFIYRTPIGPVSLSLTKYDLKSWNNLYLTFNFGYAIFAPTGKFY</sequence>
<dbReference type="PROSITE" id="PS51635">
    <property type="entry name" value="PNPLA"/>
    <property type="match status" value="1"/>
</dbReference>
<organism evidence="7 8">
    <name type="scientific">Candidatus Alistipes avicola</name>
    <dbReference type="NCBI Taxonomy" id="2838432"/>
    <lineage>
        <taxon>Bacteria</taxon>
        <taxon>Pseudomonadati</taxon>
        <taxon>Bacteroidota</taxon>
        <taxon>Bacteroidia</taxon>
        <taxon>Bacteroidales</taxon>
        <taxon>Rikenellaceae</taxon>
        <taxon>Alistipes</taxon>
    </lineage>
</organism>
<evidence type="ECO:0000256" key="3">
    <source>
        <dbReference type="ARBA" id="ARBA00023098"/>
    </source>
</evidence>
<keyword evidence="1 4" id="KW-0378">Hydrolase</keyword>
<dbReference type="InterPro" id="IPR016035">
    <property type="entry name" value="Acyl_Trfase/lysoPLipase"/>
</dbReference>
<feature type="active site" description="Nucleophile" evidence="4">
    <location>
        <position position="59"/>
    </location>
</feature>
<evidence type="ECO:0000313" key="7">
    <source>
        <dbReference type="EMBL" id="HJA98751.1"/>
    </source>
</evidence>
<keyword evidence="2 4" id="KW-0442">Lipid degradation</keyword>
<keyword evidence="3 4" id="KW-0443">Lipid metabolism</keyword>
<feature type="short sequence motif" description="GXGXXG" evidence="4">
    <location>
        <begin position="30"/>
        <end position="35"/>
    </location>
</feature>
<name>A0A9D2L2L3_9BACT</name>
<feature type="short sequence motif" description="GXSXG" evidence="4">
    <location>
        <begin position="57"/>
        <end position="61"/>
    </location>
</feature>
<comment type="caution">
    <text evidence="7">The sequence shown here is derived from an EMBL/GenBank/DDBJ whole genome shotgun (WGS) entry which is preliminary data.</text>
</comment>
<dbReference type="PANTHER" id="PTHR14226">
    <property type="entry name" value="NEUROPATHY TARGET ESTERASE/SWISS CHEESE D.MELANOGASTER"/>
    <property type="match status" value="1"/>
</dbReference>
<dbReference type="InterPro" id="IPR050301">
    <property type="entry name" value="NTE"/>
</dbReference>
<feature type="short sequence motif" description="DGA/G" evidence="4">
    <location>
        <begin position="214"/>
        <end position="216"/>
    </location>
</feature>
<evidence type="ECO:0000256" key="4">
    <source>
        <dbReference type="PROSITE-ProRule" id="PRU01161"/>
    </source>
</evidence>
<dbReference type="CDD" id="cd07205">
    <property type="entry name" value="Pat_PNPLA6_PNPLA7_NTE1_like"/>
    <property type="match status" value="1"/>
</dbReference>
<evidence type="ECO:0000256" key="5">
    <source>
        <dbReference type="SAM" id="SignalP"/>
    </source>
</evidence>
<feature type="chain" id="PRO_5038973590" evidence="5">
    <location>
        <begin position="22"/>
        <end position="768"/>
    </location>
</feature>
<evidence type="ECO:0000256" key="2">
    <source>
        <dbReference type="ARBA" id="ARBA00022963"/>
    </source>
</evidence>
<dbReference type="GO" id="GO:0016042">
    <property type="term" value="P:lipid catabolic process"/>
    <property type="evidence" value="ECO:0007669"/>
    <property type="project" value="UniProtKB-UniRule"/>
</dbReference>
<gene>
    <name evidence="7" type="ORF">H9779_04015</name>
</gene>
<dbReference type="GO" id="GO:0016787">
    <property type="term" value="F:hydrolase activity"/>
    <property type="evidence" value="ECO:0007669"/>
    <property type="project" value="UniProtKB-UniRule"/>
</dbReference>
<feature type="signal peptide" evidence="5">
    <location>
        <begin position="1"/>
        <end position="21"/>
    </location>
</feature>
<evidence type="ECO:0000259" key="6">
    <source>
        <dbReference type="PROSITE" id="PS51635"/>
    </source>
</evidence>
<reference evidence="7" key="1">
    <citation type="journal article" date="2021" name="PeerJ">
        <title>Extensive microbial diversity within the chicken gut microbiome revealed by metagenomics and culture.</title>
        <authorList>
            <person name="Gilroy R."/>
            <person name="Ravi A."/>
            <person name="Getino M."/>
            <person name="Pursley I."/>
            <person name="Horton D.L."/>
            <person name="Alikhan N.F."/>
            <person name="Baker D."/>
            <person name="Gharbi K."/>
            <person name="Hall N."/>
            <person name="Watson M."/>
            <person name="Adriaenssens E.M."/>
            <person name="Foster-Nyarko E."/>
            <person name="Jarju S."/>
            <person name="Secka A."/>
            <person name="Antonio M."/>
            <person name="Oren A."/>
            <person name="Chaudhuri R.R."/>
            <person name="La Ragione R."/>
            <person name="Hildebrand F."/>
            <person name="Pallen M.J."/>
        </authorList>
    </citation>
    <scope>NUCLEOTIDE SEQUENCE</scope>
    <source>
        <strain evidence="7">CHK169-11906</strain>
    </source>
</reference>
<keyword evidence="5" id="KW-0732">Signal</keyword>
<dbReference type="Pfam" id="PF01734">
    <property type="entry name" value="Patatin"/>
    <property type="match status" value="1"/>
</dbReference>
<proteinExistence type="predicted"/>